<keyword evidence="1" id="KW-0472">Membrane</keyword>
<feature type="transmembrane region" description="Helical" evidence="1">
    <location>
        <begin position="199"/>
        <end position="221"/>
    </location>
</feature>
<name>A0A318ECR0_9GAMM</name>
<proteinExistence type="predicted"/>
<dbReference type="Proteomes" id="UP000248330">
    <property type="component" value="Unassembled WGS sequence"/>
</dbReference>
<dbReference type="AlphaFoldDB" id="A0A318ECR0"/>
<keyword evidence="4" id="KW-1185">Reference proteome</keyword>
<organism evidence="3 4">
    <name type="scientific">Sinimarinibacterium flocculans</name>
    <dbReference type="NCBI Taxonomy" id="985250"/>
    <lineage>
        <taxon>Bacteria</taxon>
        <taxon>Pseudomonadati</taxon>
        <taxon>Pseudomonadota</taxon>
        <taxon>Gammaproteobacteria</taxon>
        <taxon>Nevskiales</taxon>
        <taxon>Nevskiaceae</taxon>
        <taxon>Sinimarinibacterium</taxon>
    </lineage>
</organism>
<comment type="caution">
    <text evidence="3">The sequence shown here is derived from an EMBL/GenBank/DDBJ whole genome shotgun (WGS) entry which is preliminary data.</text>
</comment>
<feature type="transmembrane region" description="Helical" evidence="1">
    <location>
        <begin position="299"/>
        <end position="317"/>
    </location>
</feature>
<evidence type="ECO:0000313" key="4">
    <source>
        <dbReference type="Proteomes" id="UP000248330"/>
    </source>
</evidence>
<keyword evidence="2" id="KW-0732">Signal</keyword>
<evidence type="ECO:0000256" key="1">
    <source>
        <dbReference type="SAM" id="Phobius"/>
    </source>
</evidence>
<keyword evidence="1" id="KW-1133">Transmembrane helix</keyword>
<feature type="transmembrane region" description="Helical" evidence="1">
    <location>
        <begin position="356"/>
        <end position="374"/>
    </location>
</feature>
<feature type="transmembrane region" description="Helical" evidence="1">
    <location>
        <begin position="329"/>
        <end position="350"/>
    </location>
</feature>
<feature type="transmembrane region" description="Helical" evidence="1">
    <location>
        <begin position="168"/>
        <end position="192"/>
    </location>
</feature>
<feature type="transmembrane region" description="Helical" evidence="1">
    <location>
        <begin position="259"/>
        <end position="287"/>
    </location>
</feature>
<keyword evidence="1" id="KW-0812">Transmembrane</keyword>
<dbReference type="Pfam" id="PF13795">
    <property type="entry name" value="HupE_UreJ_2"/>
    <property type="match status" value="2"/>
</dbReference>
<evidence type="ECO:0000313" key="3">
    <source>
        <dbReference type="EMBL" id="PXV70283.1"/>
    </source>
</evidence>
<feature type="chain" id="PRO_5016360106" evidence="2">
    <location>
        <begin position="25"/>
        <end position="378"/>
    </location>
</feature>
<gene>
    <name evidence="3" type="ORF">C8D93_102135</name>
</gene>
<feature type="transmembrane region" description="Helical" evidence="1">
    <location>
        <begin position="227"/>
        <end position="247"/>
    </location>
</feature>
<protein>
    <submittedName>
        <fullName evidence="3">HupE/UreJ protein</fullName>
    </submittedName>
</protein>
<reference evidence="3 4" key="1">
    <citation type="submission" date="2018-04" db="EMBL/GenBank/DDBJ databases">
        <title>Genomic Encyclopedia of Type Strains, Phase IV (KMG-IV): sequencing the most valuable type-strain genomes for metagenomic binning, comparative biology and taxonomic classification.</title>
        <authorList>
            <person name="Goeker M."/>
        </authorList>
    </citation>
    <scope>NUCLEOTIDE SEQUENCE [LARGE SCALE GENOMIC DNA]</scope>
    <source>
        <strain evidence="3 4">DSM 104150</strain>
    </source>
</reference>
<dbReference type="RefSeq" id="WP_170123895.1">
    <property type="nucleotide sequence ID" value="NZ_CAWNXA010000002.1"/>
</dbReference>
<dbReference type="InterPro" id="IPR032809">
    <property type="entry name" value="Put_HupE_UreJ"/>
</dbReference>
<accession>A0A318ECR0</accession>
<dbReference type="EMBL" id="QICN01000002">
    <property type="protein sequence ID" value="PXV70283.1"/>
    <property type="molecule type" value="Genomic_DNA"/>
</dbReference>
<evidence type="ECO:0000256" key="2">
    <source>
        <dbReference type="SAM" id="SignalP"/>
    </source>
</evidence>
<feature type="signal peptide" evidence="2">
    <location>
        <begin position="1"/>
        <end position="24"/>
    </location>
</feature>
<sequence>MRADAARRGLLLCVLLCAALPAQAHNRSVSYSTWTVEDAVLHAQVRLPGVELNRASLHPQDPRILDELASRVRNGFVPSSAAGHCTDASAQARRSGADFIVEARWRCDGPPQQIETRFLLDAIAGHLHLLQMRTGDGLIGPFALSAARPRVRVGAYGAAVPEPAFSRYLWLGAEHILIGWDHLAFLVVLLLGAASLRQLAWRITGFTVGHSATLILATLGAVRPPALMVESFIALTIACFAAERVLAGQARAAAHIATLTGALALVGWIAGALPGPLAAAAVLLILGGGLDTRLDSLRTGLFGLFHGFGFAGVLGELNAGQAVPALPLAGFNLGVELGQLLFVLPLWWLARRWPALHRPWLPALMLALGCAWFFQRIA</sequence>